<organism evidence="1 2">
    <name type="scientific">Pocillopora damicornis</name>
    <name type="common">Cauliflower coral</name>
    <name type="synonym">Millepora damicornis</name>
    <dbReference type="NCBI Taxonomy" id="46731"/>
    <lineage>
        <taxon>Eukaryota</taxon>
        <taxon>Metazoa</taxon>
        <taxon>Cnidaria</taxon>
        <taxon>Anthozoa</taxon>
        <taxon>Hexacorallia</taxon>
        <taxon>Scleractinia</taxon>
        <taxon>Astrocoeniina</taxon>
        <taxon>Pocilloporidae</taxon>
        <taxon>Pocillopora</taxon>
    </lineage>
</organism>
<dbReference type="AlphaFoldDB" id="A0A3M6UA10"/>
<gene>
    <name evidence="1" type="ORF">pdam_00009219</name>
</gene>
<dbReference type="Proteomes" id="UP000275408">
    <property type="component" value="Unassembled WGS sequence"/>
</dbReference>
<evidence type="ECO:0000313" key="2">
    <source>
        <dbReference type="Proteomes" id="UP000275408"/>
    </source>
</evidence>
<accession>A0A3M6UA10</accession>
<evidence type="ECO:0000313" key="1">
    <source>
        <dbReference type="EMBL" id="RMX50483.1"/>
    </source>
</evidence>
<keyword evidence="2" id="KW-1185">Reference proteome</keyword>
<proteinExistence type="predicted"/>
<reference evidence="1 2" key="1">
    <citation type="journal article" date="2018" name="Sci. Rep.">
        <title>Comparative analysis of the Pocillopora damicornis genome highlights role of immune system in coral evolution.</title>
        <authorList>
            <person name="Cunning R."/>
            <person name="Bay R.A."/>
            <person name="Gillette P."/>
            <person name="Baker A.C."/>
            <person name="Traylor-Knowles N."/>
        </authorList>
    </citation>
    <scope>NUCLEOTIDE SEQUENCE [LARGE SCALE GENOMIC DNA]</scope>
    <source>
        <strain evidence="1">RSMAS</strain>
        <tissue evidence="1">Whole animal</tissue>
    </source>
</reference>
<dbReference type="EMBL" id="RCHS01001944">
    <property type="protein sequence ID" value="RMX50483.1"/>
    <property type="molecule type" value="Genomic_DNA"/>
</dbReference>
<comment type="caution">
    <text evidence="1">The sequence shown here is derived from an EMBL/GenBank/DDBJ whole genome shotgun (WGS) entry which is preliminary data.</text>
</comment>
<name>A0A3M6UA10_POCDA</name>
<sequence length="159" mass="18122">MADQVKRNPKNSGRGSRQMLSKLPDVHLGVTFDPNLNFYDHIHKTVASCMSSLARISRVKHMCDRNTLMTIINTLVFSKLFYCSFVWSNAATAHLLKLQAIQNFAIRIISSTRNQIAAIIWRCRTCIQMSGLTFNTRNSHILNIPRFKSATGQFRYGTI</sequence>
<protein>
    <submittedName>
        <fullName evidence="1">Uncharacterized protein</fullName>
    </submittedName>
</protein>